<comment type="cofactor">
    <cofactor evidence="1">
        <name>Mg(2+)</name>
        <dbReference type="ChEBI" id="CHEBI:18420"/>
    </cofactor>
</comment>
<evidence type="ECO:0000259" key="6">
    <source>
        <dbReference type="PROSITE" id="PS50110"/>
    </source>
</evidence>
<gene>
    <name evidence="8" type="ORF">DZC52_12575</name>
</gene>
<dbReference type="PANTHER" id="PTHR45138:SF9">
    <property type="entry name" value="DIGUANYLATE CYCLASE DGCM-RELATED"/>
    <property type="match status" value="1"/>
</dbReference>
<dbReference type="Gene3D" id="3.40.50.2300">
    <property type="match status" value="2"/>
</dbReference>
<dbReference type="Pfam" id="PF00990">
    <property type="entry name" value="GGDEF"/>
    <property type="match status" value="1"/>
</dbReference>
<feature type="domain" description="Response regulatory" evidence="6">
    <location>
        <begin position="130"/>
        <end position="248"/>
    </location>
</feature>
<dbReference type="OrthoDB" id="9812260at2"/>
<dbReference type="InterPro" id="IPR043128">
    <property type="entry name" value="Rev_trsase/Diguanyl_cyclase"/>
</dbReference>
<dbReference type="InterPro" id="IPR001789">
    <property type="entry name" value="Sig_transdc_resp-reg_receiver"/>
</dbReference>
<reference evidence="8 9" key="1">
    <citation type="submission" date="2018-08" db="EMBL/GenBank/DDBJ databases">
        <title>Wenzhouxiangella salilacus sp. nov., a novel bacterium isolated from a saline lake in Xinjiang Province, China.</title>
        <authorList>
            <person name="Han S."/>
        </authorList>
    </citation>
    <scope>NUCLEOTIDE SEQUENCE [LARGE SCALE GENOMIC DNA]</scope>
    <source>
        <strain evidence="8 9">XDB06</strain>
    </source>
</reference>
<feature type="modified residue" description="4-aspartylphosphate" evidence="4">
    <location>
        <position position="179"/>
    </location>
</feature>
<dbReference type="EC" id="2.7.7.65" evidence="2"/>
<proteinExistence type="predicted"/>
<evidence type="ECO:0000313" key="9">
    <source>
        <dbReference type="Proteomes" id="UP000260351"/>
    </source>
</evidence>
<dbReference type="AlphaFoldDB" id="A0A3E1K718"/>
<dbReference type="EMBL" id="QUZK01000046">
    <property type="protein sequence ID" value="RFF29474.1"/>
    <property type="molecule type" value="Genomic_DNA"/>
</dbReference>
<dbReference type="GO" id="GO:0005886">
    <property type="term" value="C:plasma membrane"/>
    <property type="evidence" value="ECO:0007669"/>
    <property type="project" value="TreeGrafter"/>
</dbReference>
<dbReference type="SUPFAM" id="SSF52172">
    <property type="entry name" value="CheY-like"/>
    <property type="match status" value="2"/>
</dbReference>
<name>A0A3E1K718_9GAMM</name>
<evidence type="ECO:0000313" key="8">
    <source>
        <dbReference type="EMBL" id="RFF29474.1"/>
    </source>
</evidence>
<dbReference type="PROSITE" id="PS50887">
    <property type="entry name" value="GGDEF"/>
    <property type="match status" value="1"/>
</dbReference>
<evidence type="ECO:0000256" key="2">
    <source>
        <dbReference type="ARBA" id="ARBA00012528"/>
    </source>
</evidence>
<keyword evidence="9" id="KW-1185">Reference proteome</keyword>
<evidence type="ECO:0000256" key="3">
    <source>
        <dbReference type="ARBA" id="ARBA00034247"/>
    </source>
</evidence>
<sequence>MKILVVDHSKVFRAIWQRLMKRAGHEPLMCDDGESGLARIERERVDMICVSLSLPDTDGIEFTRQVRRMAHGHDVPVILLTSVEDKQVRRRAFEAGVTDIHAKTDIQQLFNRARRFIRDGETDSDPPSGCVLYVEDSRTVSRIMIHLLAKMNLEVDHFRSASDAWEAFDEERHDLVISDILVEGEMSGIALVNRLRERYPDKTRLPILAMSGMEDPVRRVELFRLGVNDFINKPVIIEEARARISNLIVNKQLFDQVQQQRRQLYDLAMTDPLTGLHNRNALSDFTRQQDSQCGDSDGLGLILIDIDHFKQINDRHGHLVGDEVLSQVGDLLTKSCRDEDFAVRFGGEELLLVLPGCPLEAATRRAEELRLALEVLEPAGLHVTASMGVSAVGPRQNIELDAVIRLADRAVYRAKSQGRNQVVSIPADGSGDDDDTLSLTGSDS</sequence>
<evidence type="ECO:0000256" key="4">
    <source>
        <dbReference type="PROSITE-ProRule" id="PRU00169"/>
    </source>
</evidence>
<evidence type="ECO:0000256" key="5">
    <source>
        <dbReference type="SAM" id="MobiDB-lite"/>
    </source>
</evidence>
<feature type="domain" description="Response regulatory" evidence="6">
    <location>
        <begin position="2"/>
        <end position="118"/>
    </location>
</feature>
<keyword evidence="4" id="KW-0597">Phosphoprotein</keyword>
<dbReference type="GO" id="GO:0043709">
    <property type="term" value="P:cell adhesion involved in single-species biofilm formation"/>
    <property type="evidence" value="ECO:0007669"/>
    <property type="project" value="TreeGrafter"/>
</dbReference>
<dbReference type="PANTHER" id="PTHR45138">
    <property type="entry name" value="REGULATORY COMPONENTS OF SENSORY TRANSDUCTION SYSTEM"/>
    <property type="match status" value="1"/>
</dbReference>
<dbReference type="InterPro" id="IPR050469">
    <property type="entry name" value="Diguanylate_Cyclase"/>
</dbReference>
<comment type="caution">
    <text evidence="4">Lacks conserved residue(s) required for the propagation of feature annotation.</text>
</comment>
<dbReference type="GO" id="GO:0052621">
    <property type="term" value="F:diguanylate cyclase activity"/>
    <property type="evidence" value="ECO:0007669"/>
    <property type="project" value="UniProtKB-EC"/>
</dbReference>
<evidence type="ECO:0000259" key="7">
    <source>
        <dbReference type="PROSITE" id="PS50887"/>
    </source>
</evidence>
<evidence type="ECO:0000256" key="1">
    <source>
        <dbReference type="ARBA" id="ARBA00001946"/>
    </source>
</evidence>
<dbReference type="InterPro" id="IPR011006">
    <property type="entry name" value="CheY-like_superfamily"/>
</dbReference>
<comment type="caution">
    <text evidence="8">The sequence shown here is derived from an EMBL/GenBank/DDBJ whole genome shotgun (WGS) entry which is preliminary data.</text>
</comment>
<dbReference type="CDD" id="cd00156">
    <property type="entry name" value="REC"/>
    <property type="match status" value="1"/>
</dbReference>
<dbReference type="InterPro" id="IPR000160">
    <property type="entry name" value="GGDEF_dom"/>
</dbReference>
<dbReference type="PROSITE" id="PS50110">
    <property type="entry name" value="RESPONSE_REGULATORY"/>
    <property type="match status" value="2"/>
</dbReference>
<dbReference type="SMART" id="SM00267">
    <property type="entry name" value="GGDEF"/>
    <property type="match status" value="1"/>
</dbReference>
<dbReference type="NCBIfam" id="TIGR00254">
    <property type="entry name" value="GGDEF"/>
    <property type="match status" value="1"/>
</dbReference>
<dbReference type="Pfam" id="PF00072">
    <property type="entry name" value="Response_reg"/>
    <property type="match status" value="2"/>
</dbReference>
<dbReference type="GO" id="GO:0000160">
    <property type="term" value="P:phosphorelay signal transduction system"/>
    <property type="evidence" value="ECO:0007669"/>
    <property type="project" value="InterPro"/>
</dbReference>
<protein>
    <recommendedName>
        <fullName evidence="2">diguanylate cyclase</fullName>
        <ecNumber evidence="2">2.7.7.65</ecNumber>
    </recommendedName>
</protein>
<dbReference type="RefSeq" id="WP_116651500.1">
    <property type="nucleotide sequence ID" value="NZ_QUZK01000046.1"/>
</dbReference>
<feature type="region of interest" description="Disordered" evidence="5">
    <location>
        <begin position="423"/>
        <end position="444"/>
    </location>
</feature>
<dbReference type="Gene3D" id="3.30.70.270">
    <property type="match status" value="1"/>
</dbReference>
<dbReference type="SUPFAM" id="SSF55073">
    <property type="entry name" value="Nucleotide cyclase"/>
    <property type="match status" value="1"/>
</dbReference>
<dbReference type="CDD" id="cd01949">
    <property type="entry name" value="GGDEF"/>
    <property type="match status" value="1"/>
</dbReference>
<organism evidence="8 9">
    <name type="scientific">Wenzhouxiangella sediminis</name>
    <dbReference type="NCBI Taxonomy" id="1792836"/>
    <lineage>
        <taxon>Bacteria</taxon>
        <taxon>Pseudomonadati</taxon>
        <taxon>Pseudomonadota</taxon>
        <taxon>Gammaproteobacteria</taxon>
        <taxon>Chromatiales</taxon>
        <taxon>Wenzhouxiangellaceae</taxon>
        <taxon>Wenzhouxiangella</taxon>
    </lineage>
</organism>
<comment type="catalytic activity">
    <reaction evidence="3">
        <text>2 GTP = 3',3'-c-di-GMP + 2 diphosphate</text>
        <dbReference type="Rhea" id="RHEA:24898"/>
        <dbReference type="ChEBI" id="CHEBI:33019"/>
        <dbReference type="ChEBI" id="CHEBI:37565"/>
        <dbReference type="ChEBI" id="CHEBI:58805"/>
        <dbReference type="EC" id="2.7.7.65"/>
    </reaction>
</comment>
<dbReference type="GO" id="GO:1902201">
    <property type="term" value="P:negative regulation of bacterial-type flagellum-dependent cell motility"/>
    <property type="evidence" value="ECO:0007669"/>
    <property type="project" value="TreeGrafter"/>
</dbReference>
<dbReference type="InterPro" id="IPR029787">
    <property type="entry name" value="Nucleotide_cyclase"/>
</dbReference>
<dbReference type="Proteomes" id="UP000260351">
    <property type="component" value="Unassembled WGS sequence"/>
</dbReference>
<dbReference type="SMART" id="SM00448">
    <property type="entry name" value="REC"/>
    <property type="match status" value="2"/>
</dbReference>
<feature type="domain" description="GGDEF" evidence="7">
    <location>
        <begin position="297"/>
        <end position="427"/>
    </location>
</feature>
<accession>A0A3E1K718</accession>
<dbReference type="FunFam" id="3.30.70.270:FF:000001">
    <property type="entry name" value="Diguanylate cyclase domain protein"/>
    <property type="match status" value="1"/>
</dbReference>